<dbReference type="InterPro" id="IPR044878">
    <property type="entry name" value="UbiA_sf"/>
</dbReference>
<evidence type="ECO:0000313" key="7">
    <source>
        <dbReference type="EMBL" id="PWW22926.1"/>
    </source>
</evidence>
<dbReference type="NCBIfam" id="NF008978">
    <property type="entry name" value="PRK12324.1-4"/>
    <property type="match status" value="1"/>
</dbReference>
<evidence type="ECO:0000256" key="1">
    <source>
        <dbReference type="ARBA" id="ARBA00004141"/>
    </source>
</evidence>
<evidence type="ECO:0000256" key="6">
    <source>
        <dbReference type="SAM" id="Phobius"/>
    </source>
</evidence>
<reference evidence="8" key="1">
    <citation type="submission" date="2018-05" db="EMBL/GenBank/DDBJ databases">
        <authorList>
            <person name="Klenk H.-P."/>
            <person name="Huntemann M."/>
            <person name="Clum A."/>
            <person name="Pillay M."/>
            <person name="Palaniappan K."/>
            <person name="Varghese N."/>
            <person name="Mikhailova N."/>
            <person name="Stamatis D."/>
            <person name="Reddy T."/>
            <person name="Daum C."/>
            <person name="Shapiro N."/>
            <person name="Ivanova N."/>
            <person name="Kyrpides N."/>
            <person name="Woyke T."/>
        </authorList>
    </citation>
    <scope>NUCLEOTIDE SEQUENCE [LARGE SCALE GENOMIC DNA]</scope>
    <source>
        <strain evidence="8">DSM 45417</strain>
    </source>
</reference>
<keyword evidence="8" id="KW-1185">Reference proteome</keyword>
<feature type="region of interest" description="Disordered" evidence="5">
    <location>
        <begin position="1"/>
        <end position="41"/>
    </location>
</feature>
<protein>
    <submittedName>
        <fullName evidence="7">Decaprenyl-phosphate phosphoribosyltransferase</fullName>
    </submittedName>
</protein>
<keyword evidence="3 6" id="KW-1133">Transmembrane helix</keyword>
<evidence type="ECO:0000256" key="2">
    <source>
        <dbReference type="ARBA" id="ARBA00022692"/>
    </source>
</evidence>
<feature type="transmembrane region" description="Helical" evidence="6">
    <location>
        <begin position="319"/>
        <end position="337"/>
    </location>
</feature>
<keyword evidence="7" id="KW-0328">Glycosyltransferase</keyword>
<dbReference type="Pfam" id="PF01040">
    <property type="entry name" value="UbiA"/>
    <property type="match status" value="1"/>
</dbReference>
<comment type="subcellular location">
    <subcellularLocation>
        <location evidence="1">Membrane</location>
        <topology evidence="1">Multi-pass membrane protein</topology>
    </subcellularLocation>
</comment>
<name>A0A317QJP4_9ACTN</name>
<feature type="transmembrane region" description="Helical" evidence="6">
    <location>
        <begin position="157"/>
        <end position="175"/>
    </location>
</feature>
<sequence length="338" mass="36165">MTVTLSPHPRPADASPEPSVPAAGAAESRPGRRLDDPPLPPRLPGWRGTFAWALVRSVRPRQWVKNVLVLAAPMAAGVVHRPEVLGPTAVAFVLFCLASSAVYLVNDTIDVLEDRRHPRKRFRPIAAGIIPRWLAVALAVVLFAVALTAAVLLTRPALAGVLGAYVVIQLAYCLFLKNQPVIDLAVVASGFLLRGIAGGVAAGLALSQWFLLVAAFGSLFMVAGKRYSELVVLGDAAATRKTLQEYSASYLRFVWSLSAGVACTAYCLWAFEMGRTQDGDVPWSTISIAPFVMAFLRYARDVDKGAAGAPEEIVLGDRVLLVLGLLWAALVGIGIYTR</sequence>
<gene>
    <name evidence="7" type="ORF">JD79_02089</name>
</gene>
<keyword evidence="2 6" id="KW-0812">Transmembrane</keyword>
<evidence type="ECO:0000256" key="5">
    <source>
        <dbReference type="SAM" id="MobiDB-lite"/>
    </source>
</evidence>
<feature type="transmembrane region" description="Helical" evidence="6">
    <location>
        <begin position="85"/>
        <end position="105"/>
    </location>
</feature>
<feature type="transmembrane region" description="Helical" evidence="6">
    <location>
        <begin position="281"/>
        <end position="299"/>
    </location>
</feature>
<dbReference type="GO" id="GO:0016757">
    <property type="term" value="F:glycosyltransferase activity"/>
    <property type="evidence" value="ECO:0007669"/>
    <property type="project" value="UniProtKB-KW"/>
</dbReference>
<dbReference type="GO" id="GO:0016765">
    <property type="term" value="F:transferase activity, transferring alkyl or aryl (other than methyl) groups"/>
    <property type="evidence" value="ECO:0007669"/>
    <property type="project" value="InterPro"/>
</dbReference>
<dbReference type="OrthoDB" id="9803632at2"/>
<evidence type="ECO:0000313" key="8">
    <source>
        <dbReference type="Proteomes" id="UP000246661"/>
    </source>
</evidence>
<evidence type="ECO:0000256" key="4">
    <source>
        <dbReference type="ARBA" id="ARBA00023136"/>
    </source>
</evidence>
<feature type="transmembrane region" description="Helical" evidence="6">
    <location>
        <begin position="196"/>
        <end position="223"/>
    </location>
</feature>
<accession>A0A317QJP4</accession>
<evidence type="ECO:0000256" key="3">
    <source>
        <dbReference type="ARBA" id="ARBA00022989"/>
    </source>
</evidence>
<dbReference type="GO" id="GO:0016020">
    <property type="term" value="C:membrane"/>
    <property type="evidence" value="ECO:0007669"/>
    <property type="project" value="UniProtKB-SubCell"/>
</dbReference>
<dbReference type="Gene3D" id="1.10.357.140">
    <property type="entry name" value="UbiA prenyltransferase"/>
    <property type="match status" value="1"/>
</dbReference>
<organism evidence="7 8">
    <name type="scientific">Geodermatophilus normandii</name>
    <dbReference type="NCBI Taxonomy" id="1137989"/>
    <lineage>
        <taxon>Bacteria</taxon>
        <taxon>Bacillati</taxon>
        <taxon>Actinomycetota</taxon>
        <taxon>Actinomycetes</taxon>
        <taxon>Geodermatophilales</taxon>
        <taxon>Geodermatophilaceae</taxon>
        <taxon>Geodermatophilus</taxon>
    </lineage>
</organism>
<feature type="transmembrane region" description="Helical" evidence="6">
    <location>
        <begin position="125"/>
        <end position="151"/>
    </location>
</feature>
<dbReference type="InterPro" id="IPR000537">
    <property type="entry name" value="UbiA_prenyltransferase"/>
</dbReference>
<dbReference type="EMBL" id="QGTX01000001">
    <property type="protein sequence ID" value="PWW22926.1"/>
    <property type="molecule type" value="Genomic_DNA"/>
</dbReference>
<comment type="caution">
    <text evidence="7">The sequence shown here is derived from an EMBL/GenBank/DDBJ whole genome shotgun (WGS) entry which is preliminary data.</text>
</comment>
<dbReference type="Proteomes" id="UP000246661">
    <property type="component" value="Unassembled WGS sequence"/>
</dbReference>
<dbReference type="RefSeq" id="WP_110005441.1">
    <property type="nucleotide sequence ID" value="NZ_QGTX01000001.1"/>
</dbReference>
<dbReference type="AlphaFoldDB" id="A0A317QJP4"/>
<keyword evidence="4 6" id="KW-0472">Membrane</keyword>
<keyword evidence="7" id="KW-0808">Transferase</keyword>
<dbReference type="CDD" id="cd13963">
    <property type="entry name" value="PT_UbiA_2"/>
    <property type="match status" value="1"/>
</dbReference>
<feature type="transmembrane region" description="Helical" evidence="6">
    <location>
        <begin position="250"/>
        <end position="269"/>
    </location>
</feature>
<proteinExistence type="predicted"/>